<dbReference type="RefSeq" id="YP_002003986.1">
    <property type="nucleotide sequence ID" value="NC_011045.1"/>
</dbReference>
<evidence type="ECO:0000313" key="1">
    <source>
        <dbReference type="EMBL" id="ACF15935.1"/>
    </source>
</evidence>
<proteinExistence type="predicted"/>
<dbReference type="KEGG" id="vg:6449808"/>
<dbReference type="InterPro" id="IPR035178">
    <property type="entry name" value="DUF5466"/>
</dbReference>
<dbReference type="Proteomes" id="UP000000615">
    <property type="component" value="Segment"/>
</dbReference>
<keyword evidence="2" id="KW-1185">Reference proteome</keyword>
<dbReference type="GeneID" id="6449808"/>
<dbReference type="Pfam" id="PF17554">
    <property type="entry name" value="DUF5466"/>
    <property type="match status" value="1"/>
</dbReference>
<dbReference type="EMBL" id="EU734174">
    <property type="protein sequence ID" value="ACF15935.1"/>
    <property type="molecule type" value="Genomic_DNA"/>
</dbReference>
<gene>
    <name evidence="1" type="primary">19.3</name>
    <name evidence="1" type="ORF">AS5_0054</name>
</gene>
<sequence length="42" mass="4701">MVTLIRPLSCSLRRLSSGESRRLSMRVTSVTVCLVRCSVLSF</sequence>
<accession>B3VD81</accession>
<evidence type="ECO:0000313" key="2">
    <source>
        <dbReference type="Proteomes" id="UP000000615"/>
    </source>
</evidence>
<reference evidence="1 2" key="1">
    <citation type="submission" date="2008-05" db="EMBL/GenBank/DDBJ databases">
        <title>Genomic sequences and analysis of several T7-like bacteriophages.</title>
        <authorList>
            <person name="Savalia D."/>
            <person name="Severinov K."/>
            <person name="Molineux I."/>
        </authorList>
    </citation>
    <scope>NUCLEOTIDE SEQUENCE [LARGE SCALE GENOMIC DNA]</scope>
</reference>
<protein>
    <submittedName>
        <fullName evidence="1">Gp19.3</fullName>
    </submittedName>
</protein>
<organism evidence="1 2">
    <name type="scientific">Escherichia phage 13a</name>
    <dbReference type="NCBI Taxonomy" id="532076"/>
    <lineage>
        <taxon>Viruses</taxon>
        <taxon>Duplodnaviria</taxon>
        <taxon>Heunggongvirae</taxon>
        <taxon>Uroviricota</taxon>
        <taxon>Caudoviricetes</taxon>
        <taxon>Autographivirales</taxon>
        <taxon>Autotranscriptaviridae</taxon>
        <taxon>Studiervirinae</taxon>
        <taxon>Teseptimavirus</taxon>
        <taxon>Teseptimavirus 13a</taxon>
    </lineage>
</organism>
<name>B3VD81_9CAUD</name>